<dbReference type="InterPro" id="IPR053937">
    <property type="entry name" value="GOST_TM"/>
</dbReference>
<dbReference type="PANTHER" id="PTHR21229:SF55">
    <property type="entry name" value="EXPRESSED PROTEIN-RELATED"/>
    <property type="match status" value="1"/>
</dbReference>
<dbReference type="Pfam" id="PF06814">
    <property type="entry name" value="GOST_TM"/>
    <property type="match status" value="1"/>
</dbReference>
<dbReference type="Proteomes" id="UP000467841">
    <property type="component" value="Unassembled WGS sequence"/>
</dbReference>
<keyword evidence="2 6" id="KW-0812">Transmembrane</keyword>
<feature type="domain" description="GOST seven transmembrane" evidence="7">
    <location>
        <begin position="3"/>
        <end position="88"/>
    </location>
</feature>
<dbReference type="PANTHER" id="PTHR21229">
    <property type="entry name" value="LUNG SEVEN TRANSMEMBRANE RECEPTOR"/>
    <property type="match status" value="1"/>
</dbReference>
<dbReference type="GO" id="GO:0016020">
    <property type="term" value="C:membrane"/>
    <property type="evidence" value="ECO:0007669"/>
    <property type="project" value="UniProtKB-SubCell"/>
</dbReference>
<keyword evidence="9" id="KW-1185">Reference proteome</keyword>
<comment type="caution">
    <text evidence="8">The sequence shown here is derived from an EMBL/GenBank/DDBJ whole genome shotgun (WGS) entry which is preliminary data.</text>
</comment>
<feature type="transmembrane region" description="Helical" evidence="6">
    <location>
        <begin position="6"/>
        <end position="24"/>
    </location>
</feature>
<dbReference type="OrthoDB" id="19932at2759"/>
<evidence type="ECO:0000256" key="1">
    <source>
        <dbReference type="ARBA" id="ARBA00004141"/>
    </source>
</evidence>
<proteinExistence type="predicted"/>
<evidence type="ECO:0000313" key="8">
    <source>
        <dbReference type="EMBL" id="CAA7031258.1"/>
    </source>
</evidence>
<organism evidence="8 9">
    <name type="scientific">Microthlaspi erraticum</name>
    <dbReference type="NCBI Taxonomy" id="1685480"/>
    <lineage>
        <taxon>Eukaryota</taxon>
        <taxon>Viridiplantae</taxon>
        <taxon>Streptophyta</taxon>
        <taxon>Embryophyta</taxon>
        <taxon>Tracheophyta</taxon>
        <taxon>Spermatophyta</taxon>
        <taxon>Magnoliopsida</taxon>
        <taxon>eudicotyledons</taxon>
        <taxon>Gunneridae</taxon>
        <taxon>Pentapetalae</taxon>
        <taxon>rosids</taxon>
        <taxon>malvids</taxon>
        <taxon>Brassicales</taxon>
        <taxon>Brassicaceae</taxon>
        <taxon>Coluteocarpeae</taxon>
        <taxon>Microthlaspi</taxon>
    </lineage>
</organism>
<comment type="subcellular location">
    <subcellularLocation>
        <location evidence="1">Membrane</location>
        <topology evidence="1">Multi-pass membrane protein</topology>
    </subcellularLocation>
</comment>
<dbReference type="EMBL" id="CACVBM020001106">
    <property type="protein sequence ID" value="CAA7031258.1"/>
    <property type="molecule type" value="Genomic_DNA"/>
</dbReference>
<evidence type="ECO:0000256" key="2">
    <source>
        <dbReference type="ARBA" id="ARBA00022692"/>
    </source>
</evidence>
<dbReference type="AlphaFoldDB" id="A0A6D2ITV9"/>
<dbReference type="GO" id="GO:0005794">
    <property type="term" value="C:Golgi apparatus"/>
    <property type="evidence" value="ECO:0007669"/>
    <property type="project" value="TreeGrafter"/>
</dbReference>
<evidence type="ECO:0000259" key="7">
    <source>
        <dbReference type="Pfam" id="PF06814"/>
    </source>
</evidence>
<evidence type="ECO:0000256" key="5">
    <source>
        <dbReference type="ARBA" id="ARBA00023136"/>
    </source>
</evidence>
<keyword evidence="5 6" id="KW-0472">Membrane</keyword>
<reference evidence="8" key="1">
    <citation type="submission" date="2020-01" db="EMBL/GenBank/DDBJ databases">
        <authorList>
            <person name="Mishra B."/>
        </authorList>
    </citation>
    <scope>NUCLEOTIDE SEQUENCE [LARGE SCALE GENOMIC DNA]</scope>
</reference>
<name>A0A6D2ITV9_9BRAS</name>
<evidence type="ECO:0000256" key="6">
    <source>
        <dbReference type="SAM" id="Phobius"/>
    </source>
</evidence>
<protein>
    <recommendedName>
        <fullName evidence="7">GOST seven transmembrane domain-containing protein</fullName>
    </recommendedName>
</protein>
<keyword evidence="3" id="KW-0732">Signal</keyword>
<evidence type="ECO:0000256" key="4">
    <source>
        <dbReference type="ARBA" id="ARBA00022989"/>
    </source>
</evidence>
<accession>A0A6D2ITV9</accession>
<keyword evidence="4 6" id="KW-1133">Transmembrane helix</keyword>
<dbReference type="InterPro" id="IPR009637">
    <property type="entry name" value="GPR107/GPR108-like"/>
</dbReference>
<feature type="transmembrane region" description="Helical" evidence="6">
    <location>
        <begin position="36"/>
        <end position="53"/>
    </location>
</feature>
<gene>
    <name evidence="8" type="ORF">MERR_LOCUS18493</name>
</gene>
<evidence type="ECO:0000256" key="3">
    <source>
        <dbReference type="ARBA" id="ARBA00022729"/>
    </source>
</evidence>
<sequence>MLDVFGIVSLAYLFLGILWFPRIIQSGKQMSQFQHLITMLIALGMFETAVHYYEYAKFNKTGTRPQEVTVWAVTFSYVRKTLLRLLLLFEFTSL</sequence>
<evidence type="ECO:0000313" key="9">
    <source>
        <dbReference type="Proteomes" id="UP000467841"/>
    </source>
</evidence>